<evidence type="ECO:0000256" key="3">
    <source>
        <dbReference type="ARBA" id="ARBA00022741"/>
    </source>
</evidence>
<evidence type="ECO:0000313" key="12">
    <source>
        <dbReference type="Proteomes" id="UP000050502"/>
    </source>
</evidence>
<protein>
    <submittedName>
        <fullName evidence="9">Coenzyme F420-0:L-glutamate ligase / coenzyme F420-1:gamma-L-glutamate ligase</fullName>
        <ecNumber evidence="9">6.3.2.31</ecNumber>
        <ecNumber evidence="9">6.3.2.34</ecNumber>
    </submittedName>
</protein>
<evidence type="ECO:0000256" key="1">
    <source>
        <dbReference type="ARBA" id="ARBA00022598"/>
    </source>
</evidence>
<keyword evidence="3" id="KW-0547">Nucleotide-binding</keyword>
<dbReference type="Gene3D" id="3.90.1660.10">
    <property type="entry name" value="CofE-like domain"/>
    <property type="match status" value="1"/>
</dbReference>
<evidence type="ECO:0000313" key="9">
    <source>
        <dbReference type="EMBL" id="GAP62973.1"/>
    </source>
</evidence>
<gene>
    <name evidence="9" type="primary">cofE</name>
    <name evidence="9" type="ORF">ARMA_1396</name>
    <name evidence="10" type="ORF">SE16_14570</name>
</gene>
<keyword evidence="2" id="KW-0479">Metal-binding</keyword>
<dbReference type="EC" id="6.3.2.31" evidence="9"/>
<keyword evidence="4" id="KW-0460">Magnesium</keyword>
<accession>A0A0M8K6S8</accession>
<evidence type="ECO:0000256" key="6">
    <source>
        <dbReference type="ARBA" id="ARBA00023134"/>
    </source>
</evidence>
<dbReference type="InterPro" id="IPR008225">
    <property type="entry name" value="F420-0_g-glutamyl_ligase"/>
</dbReference>
<dbReference type="EMBL" id="LGKN01000009">
    <property type="protein sequence ID" value="KPL86498.1"/>
    <property type="molecule type" value="Genomic_DNA"/>
</dbReference>
<evidence type="ECO:0000313" key="10">
    <source>
        <dbReference type="EMBL" id="KPL86498.1"/>
    </source>
</evidence>
<sequence length="257" mass="27662">MPAHITITALDGFPLVQPGDDLPALILDALAANSLTLQDGDVLVVAHKVVSKAEGRLIRLADVVPSPEADALARETGKDPRFLELVLRESREIVRTRPGLVIAEHRHGWICANAAIDRSNVQQGDDGDDYVLLLPKDPDASARMIRQRLQEATGATIAVIINDTHGRPFRIGAMGVAIGVAGLAPVSDLRGEKDLFGYTMQTSEIATADELAAAASLLQGQTAQGRPVVLIRGAHYQPDEQATARQLVRPRELDLFR</sequence>
<dbReference type="Proteomes" id="UP000050502">
    <property type="component" value="Unassembled WGS sequence"/>
</dbReference>
<dbReference type="InParanoid" id="A0A0M8K6S8"/>
<keyword evidence="6" id="KW-0342">GTP-binding</keyword>
<dbReference type="SUPFAM" id="SSF144010">
    <property type="entry name" value="CofE-like"/>
    <property type="match status" value="1"/>
</dbReference>
<dbReference type="InterPro" id="IPR002847">
    <property type="entry name" value="F420-0_gamma-glut_ligase-dom"/>
</dbReference>
<feature type="domain" description="Coenzyme F420:L-glutamate ligase-like" evidence="8">
    <location>
        <begin position="13"/>
        <end position="233"/>
    </location>
</feature>
<dbReference type="Proteomes" id="UP000037784">
    <property type="component" value="Unassembled WGS sequence"/>
</dbReference>
<dbReference type="GO" id="GO:0052618">
    <property type="term" value="F:coenzyme F420-0:L-glutamate ligase activity"/>
    <property type="evidence" value="ECO:0007669"/>
    <property type="project" value="UniProtKB-EC"/>
</dbReference>
<dbReference type="RefSeq" id="WP_054492849.1">
    <property type="nucleotide sequence ID" value="NZ_BBZA01000100.1"/>
</dbReference>
<keyword evidence="11" id="KW-1185">Reference proteome</keyword>
<keyword evidence="5" id="KW-0630">Potassium</keyword>
<dbReference type="EC" id="6.3.2.34" evidence="9"/>
<evidence type="ECO:0000256" key="5">
    <source>
        <dbReference type="ARBA" id="ARBA00022958"/>
    </source>
</evidence>
<dbReference type="EMBL" id="BBZA01000100">
    <property type="protein sequence ID" value="GAP62973.1"/>
    <property type="molecule type" value="Genomic_DNA"/>
</dbReference>
<dbReference type="PANTHER" id="PTHR47917:SF1">
    <property type="entry name" value="COENZYME F420:L-GLUTAMATE LIGASE"/>
    <property type="match status" value="1"/>
</dbReference>
<dbReference type="GO" id="GO:0005525">
    <property type="term" value="F:GTP binding"/>
    <property type="evidence" value="ECO:0007669"/>
    <property type="project" value="UniProtKB-KW"/>
</dbReference>
<evidence type="ECO:0000256" key="2">
    <source>
        <dbReference type="ARBA" id="ARBA00022723"/>
    </source>
</evidence>
<evidence type="ECO:0000256" key="4">
    <source>
        <dbReference type="ARBA" id="ARBA00022842"/>
    </source>
</evidence>
<dbReference type="Pfam" id="PF01996">
    <property type="entry name" value="F420_ligase"/>
    <property type="match status" value="1"/>
</dbReference>
<reference evidence="9 11" key="1">
    <citation type="journal article" date="2015" name="Genome Announc.">
        <title>Draft Genome Sequence of a Heterotrophic Facultative Anaerobic Thermophilic Bacterium, Ardenticatena maritima Strain 110ST.</title>
        <authorList>
            <person name="Kawaichi S."/>
            <person name="Yoshida T."/>
            <person name="Sako Y."/>
            <person name="Nakamura R."/>
        </authorList>
    </citation>
    <scope>NUCLEOTIDE SEQUENCE [LARGE SCALE GENOMIC DNA]</scope>
    <source>
        <strain evidence="9 11">110S</strain>
    </source>
</reference>
<organism evidence="9 11">
    <name type="scientific">Ardenticatena maritima</name>
    <dbReference type="NCBI Taxonomy" id="872965"/>
    <lineage>
        <taxon>Bacteria</taxon>
        <taxon>Bacillati</taxon>
        <taxon>Chloroflexota</taxon>
        <taxon>Ardenticatenia</taxon>
        <taxon>Ardenticatenales</taxon>
        <taxon>Ardenticatenaceae</taxon>
        <taxon>Ardenticatena</taxon>
    </lineage>
</organism>
<evidence type="ECO:0000313" key="11">
    <source>
        <dbReference type="Proteomes" id="UP000037784"/>
    </source>
</evidence>
<dbReference type="NCBIfam" id="TIGR01916">
    <property type="entry name" value="F420_cofE"/>
    <property type="match status" value="1"/>
</dbReference>
<dbReference type="GO" id="GO:0046872">
    <property type="term" value="F:metal ion binding"/>
    <property type="evidence" value="ECO:0007669"/>
    <property type="project" value="UniProtKB-KW"/>
</dbReference>
<reference evidence="10 12" key="2">
    <citation type="submission" date="2015-07" db="EMBL/GenBank/DDBJ databases">
        <title>Whole genome sequence of Ardenticatena maritima DSM 23922.</title>
        <authorList>
            <person name="Hemp J."/>
            <person name="Ward L.M."/>
            <person name="Pace L.A."/>
            <person name="Fischer W.W."/>
        </authorList>
    </citation>
    <scope>NUCLEOTIDE SEQUENCE [LARGE SCALE GENOMIC DNA]</scope>
    <source>
        <strain evidence="10 12">110S</strain>
    </source>
</reference>
<dbReference type="NCBIfam" id="NF009809">
    <property type="entry name" value="PRK13293.1"/>
    <property type="match status" value="1"/>
</dbReference>
<evidence type="ECO:0000259" key="8">
    <source>
        <dbReference type="Pfam" id="PF01996"/>
    </source>
</evidence>
<dbReference type="OrthoDB" id="9788295at2"/>
<proteinExistence type="predicted"/>
<dbReference type="AlphaFoldDB" id="A0A0M8K6S8"/>
<reference evidence="11" key="3">
    <citation type="submission" date="2015-08" db="EMBL/GenBank/DDBJ databases">
        <title>Draft Genome Sequence of a Heterotrophic Facultative Anaerobic Bacterium Ardenticatena maritima Strain 110S.</title>
        <authorList>
            <person name="Kawaichi S."/>
            <person name="Yoshida T."/>
            <person name="Sako Y."/>
            <person name="Nakamura R."/>
        </authorList>
    </citation>
    <scope>NUCLEOTIDE SEQUENCE [LARGE SCALE GENOMIC DNA]</scope>
    <source>
        <strain evidence="11">110S</strain>
    </source>
</reference>
<keyword evidence="7" id="KW-0464">Manganese</keyword>
<name>A0A0M8K6S8_9CHLR</name>
<keyword evidence="1 9" id="KW-0436">Ligase</keyword>
<dbReference type="STRING" id="872965.SE16_14570"/>
<evidence type="ECO:0000256" key="7">
    <source>
        <dbReference type="ARBA" id="ARBA00023211"/>
    </source>
</evidence>
<comment type="caution">
    <text evidence="9">The sequence shown here is derived from an EMBL/GenBank/DDBJ whole genome shotgun (WGS) entry which is preliminary data.</text>
</comment>
<dbReference type="PANTHER" id="PTHR47917">
    <property type="match status" value="1"/>
</dbReference>
<dbReference type="Gene3D" id="3.30.1330.100">
    <property type="entry name" value="CofE-like"/>
    <property type="match status" value="1"/>
</dbReference>
<dbReference type="GO" id="GO:0052619">
    <property type="term" value="F:coenzyme F420-1:gamma-L-glutamate ligase activity"/>
    <property type="evidence" value="ECO:0007669"/>
    <property type="project" value="UniProtKB-EC"/>
</dbReference>